<organism evidence="4 5">
    <name type="scientific">Amycolatopsis thailandensis</name>
    <dbReference type="NCBI Taxonomy" id="589330"/>
    <lineage>
        <taxon>Bacteria</taxon>
        <taxon>Bacillati</taxon>
        <taxon>Actinomycetota</taxon>
        <taxon>Actinomycetes</taxon>
        <taxon>Pseudonocardiales</taxon>
        <taxon>Pseudonocardiaceae</taxon>
        <taxon>Amycolatopsis</taxon>
    </lineage>
</organism>
<dbReference type="InterPro" id="IPR013762">
    <property type="entry name" value="Integrase-like_cat_sf"/>
</dbReference>
<evidence type="ECO:0000256" key="2">
    <source>
        <dbReference type="ARBA" id="ARBA00023172"/>
    </source>
</evidence>
<dbReference type="InterPro" id="IPR050090">
    <property type="entry name" value="Tyrosine_recombinase_XerCD"/>
</dbReference>
<dbReference type="Gene3D" id="1.10.150.130">
    <property type="match status" value="1"/>
</dbReference>
<dbReference type="GO" id="GO:0006310">
    <property type="term" value="P:DNA recombination"/>
    <property type="evidence" value="ECO:0007669"/>
    <property type="project" value="UniProtKB-KW"/>
</dbReference>
<dbReference type="AlphaFoldDB" id="A0A229SIJ9"/>
<dbReference type="PANTHER" id="PTHR30349:SF91">
    <property type="entry name" value="INTA PROTEIN"/>
    <property type="match status" value="1"/>
</dbReference>
<keyword evidence="2" id="KW-0233">DNA recombination</keyword>
<dbReference type="Pfam" id="PF00589">
    <property type="entry name" value="Phage_integrase"/>
    <property type="match status" value="1"/>
</dbReference>
<dbReference type="Gene3D" id="1.10.443.10">
    <property type="entry name" value="Intergrase catalytic core"/>
    <property type="match status" value="1"/>
</dbReference>
<protein>
    <recommendedName>
        <fullName evidence="3">Tyr recombinase domain-containing protein</fullName>
    </recommendedName>
</protein>
<dbReference type="CDD" id="cd01189">
    <property type="entry name" value="INT_ICEBs1_C_like"/>
    <property type="match status" value="1"/>
</dbReference>
<dbReference type="GO" id="GO:0003677">
    <property type="term" value="F:DNA binding"/>
    <property type="evidence" value="ECO:0007669"/>
    <property type="project" value="UniProtKB-KW"/>
</dbReference>
<accession>A0A229SIJ9</accession>
<evidence type="ECO:0000256" key="1">
    <source>
        <dbReference type="ARBA" id="ARBA00023125"/>
    </source>
</evidence>
<dbReference type="PANTHER" id="PTHR30349">
    <property type="entry name" value="PHAGE INTEGRASE-RELATED"/>
    <property type="match status" value="1"/>
</dbReference>
<name>A0A229SIJ9_9PSEU</name>
<dbReference type="InterPro" id="IPR002104">
    <property type="entry name" value="Integrase_catalytic"/>
</dbReference>
<evidence type="ECO:0000313" key="5">
    <source>
        <dbReference type="Proteomes" id="UP000215223"/>
    </source>
</evidence>
<dbReference type="SUPFAM" id="SSF56349">
    <property type="entry name" value="DNA breaking-rejoining enzymes"/>
    <property type="match status" value="1"/>
</dbReference>
<reference evidence="4 5" key="1">
    <citation type="submission" date="2017-07" db="EMBL/GenBank/DDBJ databases">
        <title>Amycolatopsis thailandensis Genome sequencing and assembly.</title>
        <authorList>
            <person name="Kaur N."/>
            <person name="Mayilraj S."/>
        </authorList>
    </citation>
    <scope>NUCLEOTIDE SEQUENCE [LARGE SCALE GENOMIC DNA]</scope>
    <source>
        <strain evidence="4 5">JCM 16380</strain>
    </source>
</reference>
<dbReference type="Proteomes" id="UP000215223">
    <property type="component" value="Unassembled WGS sequence"/>
</dbReference>
<keyword evidence="5" id="KW-1185">Reference proteome</keyword>
<dbReference type="EMBL" id="NMQT01000007">
    <property type="protein sequence ID" value="OXM58682.1"/>
    <property type="molecule type" value="Genomic_DNA"/>
</dbReference>
<dbReference type="PROSITE" id="PS51898">
    <property type="entry name" value="TYR_RECOMBINASE"/>
    <property type="match status" value="1"/>
</dbReference>
<sequence>MAAPKNDPGIFRRCGCTEIVRDAAGEPVLTATGKPKRRELGTACPKLARNPKHGNWGFQIDVAAPRGSGKERERVRKVGFATKTEAKNARAQIEAKGPRAKDRRVGMTSLSTKDALTNWIGSRRKLRRNTLISYTGHVNNYLVPYLGKIKWRELNADDVNEMFDQIEQENDRIRKSLEVNPRGKRHDNLTKAQEAAGVTRAVRRVAGPATLQRIRATGRKAWNDAFKAEQVSGPNPFALVELPSGAAPKPKLWTADLEARWRKTGIVPQNNMVWTPAHTGRYLDVVADEVAAGNVEEVVYEALDFASYTGVRRGELCGLRWDEDVDLDQAYIDIQVQLVMILGKAEEGPVKSESGRRRIPLDDGMVTHLRRLRKAQTEARLALGAAWVNSGRVFVRVDGSALNPDWLYDAHTRMVKKADLPPVTIHGMRRGAGSMAIAAGKSLKGTSALLGHANERVTEDHYVVVADEMTREIVSANRALIPRKARSQTG</sequence>
<dbReference type="GO" id="GO:0015074">
    <property type="term" value="P:DNA integration"/>
    <property type="evidence" value="ECO:0007669"/>
    <property type="project" value="InterPro"/>
</dbReference>
<keyword evidence="1" id="KW-0238">DNA-binding</keyword>
<dbReference type="InterPro" id="IPR010998">
    <property type="entry name" value="Integrase_recombinase_N"/>
</dbReference>
<feature type="domain" description="Tyr recombinase" evidence="3">
    <location>
        <begin position="273"/>
        <end position="475"/>
    </location>
</feature>
<dbReference type="OrthoDB" id="4326943at2"/>
<evidence type="ECO:0000313" key="4">
    <source>
        <dbReference type="EMBL" id="OXM58682.1"/>
    </source>
</evidence>
<dbReference type="RefSeq" id="WP_093931981.1">
    <property type="nucleotide sequence ID" value="NZ_NMQT01000007.1"/>
</dbReference>
<gene>
    <name evidence="4" type="ORF">CFP71_01320</name>
</gene>
<proteinExistence type="predicted"/>
<dbReference type="InterPro" id="IPR011010">
    <property type="entry name" value="DNA_brk_join_enz"/>
</dbReference>
<evidence type="ECO:0000259" key="3">
    <source>
        <dbReference type="PROSITE" id="PS51898"/>
    </source>
</evidence>
<comment type="caution">
    <text evidence="4">The sequence shown here is derived from an EMBL/GenBank/DDBJ whole genome shotgun (WGS) entry which is preliminary data.</text>
</comment>